<dbReference type="Proteomes" id="UP000230233">
    <property type="component" value="Chromosome I"/>
</dbReference>
<sequence>MGLGKTNLSHILDHIFMHILVIYYEEGNSKRSEAIRGFDSIGTDFLVLARFSGITFRLRLQHSSKRFCQRNVILSNKKEDL</sequence>
<proteinExistence type="predicted"/>
<comment type="caution">
    <text evidence="1">The sequence shown here is derived from an EMBL/GenBank/DDBJ whole genome shotgun (WGS) entry which is preliminary data.</text>
</comment>
<dbReference type="EMBL" id="PDUG01000001">
    <property type="protein sequence ID" value="PIC49917.1"/>
    <property type="molecule type" value="Genomic_DNA"/>
</dbReference>
<evidence type="ECO:0000313" key="2">
    <source>
        <dbReference type="Proteomes" id="UP000230233"/>
    </source>
</evidence>
<keyword evidence="2" id="KW-1185">Reference proteome</keyword>
<accession>A0A2G5VDV7</accession>
<gene>
    <name evidence="1" type="primary">Cnig_chr_I.g1024</name>
    <name evidence="1" type="ORF">B9Z55_001024</name>
</gene>
<name>A0A2G5VDV7_9PELO</name>
<dbReference type="AlphaFoldDB" id="A0A2G5VDV7"/>
<organism evidence="1 2">
    <name type="scientific">Caenorhabditis nigoni</name>
    <dbReference type="NCBI Taxonomy" id="1611254"/>
    <lineage>
        <taxon>Eukaryota</taxon>
        <taxon>Metazoa</taxon>
        <taxon>Ecdysozoa</taxon>
        <taxon>Nematoda</taxon>
        <taxon>Chromadorea</taxon>
        <taxon>Rhabditida</taxon>
        <taxon>Rhabditina</taxon>
        <taxon>Rhabditomorpha</taxon>
        <taxon>Rhabditoidea</taxon>
        <taxon>Rhabditidae</taxon>
        <taxon>Peloderinae</taxon>
        <taxon>Caenorhabditis</taxon>
    </lineage>
</organism>
<reference evidence="2" key="1">
    <citation type="submission" date="2017-10" db="EMBL/GenBank/DDBJ databases">
        <title>Rapid genome shrinkage in a self-fertile nematode reveals novel sperm competition proteins.</title>
        <authorList>
            <person name="Yin D."/>
            <person name="Schwarz E.M."/>
            <person name="Thomas C.G."/>
            <person name="Felde R.L."/>
            <person name="Korf I.F."/>
            <person name="Cutter A.D."/>
            <person name="Schartner C.M."/>
            <person name="Ralston E.J."/>
            <person name="Meyer B.J."/>
            <person name="Haag E.S."/>
        </authorList>
    </citation>
    <scope>NUCLEOTIDE SEQUENCE [LARGE SCALE GENOMIC DNA]</scope>
    <source>
        <strain evidence="2">JU1422</strain>
    </source>
</reference>
<protein>
    <submittedName>
        <fullName evidence="1">Uncharacterized protein</fullName>
    </submittedName>
</protein>
<evidence type="ECO:0000313" key="1">
    <source>
        <dbReference type="EMBL" id="PIC49917.1"/>
    </source>
</evidence>